<evidence type="ECO:0000256" key="7">
    <source>
        <dbReference type="SAM" id="MobiDB-lite"/>
    </source>
</evidence>
<dbReference type="AlphaFoldDB" id="A0A0H5C6C2"/>
<evidence type="ECO:0000313" key="11">
    <source>
        <dbReference type="Proteomes" id="UP000094389"/>
    </source>
</evidence>
<dbReference type="GO" id="GO:0003677">
    <property type="term" value="F:DNA binding"/>
    <property type="evidence" value="ECO:0007669"/>
    <property type="project" value="TreeGrafter"/>
</dbReference>
<gene>
    <name evidence="8" type="ORF">BN1211_4261</name>
    <name evidence="9" type="ORF">CYBJADRAFT_167524</name>
</gene>
<evidence type="ECO:0000256" key="6">
    <source>
        <dbReference type="RuleBase" id="RU368003"/>
    </source>
</evidence>
<feature type="compositionally biased region" description="Basic residues" evidence="7">
    <location>
        <begin position="161"/>
        <end position="174"/>
    </location>
</feature>
<dbReference type="GO" id="GO:0000178">
    <property type="term" value="C:exosome (RNase complex)"/>
    <property type="evidence" value="ECO:0007669"/>
    <property type="project" value="TreeGrafter"/>
</dbReference>
<feature type="region of interest" description="Disordered" evidence="7">
    <location>
        <begin position="133"/>
        <end position="174"/>
    </location>
</feature>
<evidence type="ECO:0000256" key="4">
    <source>
        <dbReference type="ARBA" id="ARBA00022884"/>
    </source>
</evidence>
<comment type="similarity">
    <text evidence="2 6">Belongs to the C1D family.</text>
</comment>
<evidence type="ECO:0000256" key="5">
    <source>
        <dbReference type="ARBA" id="ARBA00023242"/>
    </source>
</evidence>
<sequence>MENSQVIEQFLKSLDTGIHNLKPQVERLISKSFEDRCNECSGDDALETIRVGNTYAYVIVSLGFAYLKSKGVDTASHPIMQDLERVKSYMNREKRVKAGADDAQKEGANSGEAVKRFIKGVLGSPAISDENFKGKHTRFEESGEAKEREEIRRKVVEKSKTKGKTKKVTGKVNK</sequence>
<proteinExistence type="inferred from homology"/>
<evidence type="ECO:0000313" key="8">
    <source>
        <dbReference type="EMBL" id="CEP23626.1"/>
    </source>
</evidence>
<dbReference type="GO" id="GO:0005730">
    <property type="term" value="C:nucleolus"/>
    <property type="evidence" value="ECO:0007669"/>
    <property type="project" value="TreeGrafter"/>
</dbReference>
<comment type="subcellular location">
    <subcellularLocation>
        <location evidence="1 6">Nucleus</location>
    </subcellularLocation>
</comment>
<evidence type="ECO:0000256" key="2">
    <source>
        <dbReference type="ARBA" id="ARBA00009154"/>
    </source>
</evidence>
<dbReference type="PANTHER" id="PTHR15341">
    <property type="entry name" value="SUN-COR STEROID HORMONE RECEPTOR CO-REPRESSOR"/>
    <property type="match status" value="1"/>
</dbReference>
<evidence type="ECO:0000313" key="9">
    <source>
        <dbReference type="EMBL" id="ODV73479.1"/>
    </source>
</evidence>
<dbReference type="PANTHER" id="PTHR15341:SF3">
    <property type="entry name" value="NUCLEAR NUCLEIC ACID-BINDING PROTEIN C1D"/>
    <property type="match status" value="1"/>
</dbReference>
<keyword evidence="11" id="KW-1185">Reference proteome</keyword>
<accession>A0A0H5C6C2</accession>
<reference evidence="9 11" key="3">
    <citation type="journal article" date="2016" name="Proc. Natl. Acad. Sci. U.S.A.">
        <title>Comparative genomics of biotechnologically important yeasts.</title>
        <authorList>
            <person name="Riley R."/>
            <person name="Haridas S."/>
            <person name="Wolfe K.H."/>
            <person name="Lopes M.R."/>
            <person name="Hittinger C.T."/>
            <person name="Goeker M."/>
            <person name="Salamov A.A."/>
            <person name="Wisecaver J.H."/>
            <person name="Long T.M."/>
            <person name="Calvey C.H."/>
            <person name="Aerts A.L."/>
            <person name="Barry K.W."/>
            <person name="Choi C."/>
            <person name="Clum A."/>
            <person name="Coughlan A.Y."/>
            <person name="Deshpande S."/>
            <person name="Douglass A.P."/>
            <person name="Hanson S.J."/>
            <person name="Klenk H.-P."/>
            <person name="LaButti K.M."/>
            <person name="Lapidus A."/>
            <person name="Lindquist E.A."/>
            <person name="Lipzen A.M."/>
            <person name="Meier-Kolthoff J.P."/>
            <person name="Ohm R.A."/>
            <person name="Otillar R.P."/>
            <person name="Pangilinan J.L."/>
            <person name="Peng Y."/>
            <person name="Rokas A."/>
            <person name="Rosa C.A."/>
            <person name="Scheuner C."/>
            <person name="Sibirny A.A."/>
            <person name="Slot J.C."/>
            <person name="Stielow J.B."/>
            <person name="Sun H."/>
            <person name="Kurtzman C.P."/>
            <person name="Blackwell M."/>
            <person name="Grigoriev I.V."/>
            <person name="Jeffries T.W."/>
        </authorList>
    </citation>
    <scope>NUCLEOTIDE SEQUENCE [LARGE SCALE GENOMIC DNA]</scope>
    <source>
        <strain evidence="11">ATCC 18201 / CBS 1600 / BCRC 20928 / JCM 3617 / NBRC 0987 / NRRL Y-1542</strain>
        <strain evidence="9">NRRL Y-1542</strain>
    </source>
</reference>
<keyword evidence="5 6" id="KW-0539">Nucleus</keyword>
<dbReference type="EMBL" id="CDQK01000004">
    <property type="protein sequence ID" value="CEP23626.1"/>
    <property type="molecule type" value="Genomic_DNA"/>
</dbReference>
<keyword evidence="4 6" id="KW-0694">RNA-binding</keyword>
<keyword evidence="3 6" id="KW-0698">rRNA processing</keyword>
<organism evidence="8 10">
    <name type="scientific">Cyberlindnera jadinii (strain ATCC 18201 / CBS 1600 / BCRC 20928 / JCM 3617 / NBRC 0987 / NRRL Y-1542)</name>
    <name type="common">Torula yeast</name>
    <name type="synonym">Candida utilis</name>
    <dbReference type="NCBI Taxonomy" id="983966"/>
    <lineage>
        <taxon>Eukaryota</taxon>
        <taxon>Fungi</taxon>
        <taxon>Dikarya</taxon>
        <taxon>Ascomycota</taxon>
        <taxon>Saccharomycotina</taxon>
        <taxon>Saccharomycetes</taxon>
        <taxon>Phaffomycetales</taxon>
        <taxon>Phaffomycetaceae</taxon>
        <taxon>Cyberlindnera</taxon>
    </lineage>
</organism>
<dbReference type="EMBL" id="KV453930">
    <property type="protein sequence ID" value="ODV73479.1"/>
    <property type="molecule type" value="Genomic_DNA"/>
</dbReference>
<dbReference type="STRING" id="983966.A0A0H5C6C2"/>
<evidence type="ECO:0000256" key="1">
    <source>
        <dbReference type="ARBA" id="ARBA00004123"/>
    </source>
</evidence>
<comment type="function">
    <text evidence="6">Required for exosome-dependent processing of pre-rRNA and small nucleolar RNA (snRNA) precursors. Involved in processing of 35S pre-rRNA at the A0, A1 and A2 sites.</text>
</comment>
<accession>A0A1E4S1V7</accession>
<evidence type="ECO:0000256" key="3">
    <source>
        <dbReference type="ARBA" id="ARBA00022552"/>
    </source>
</evidence>
<reference evidence="8" key="1">
    <citation type="submission" date="2014-12" db="EMBL/GenBank/DDBJ databases">
        <authorList>
            <person name="Jaenicke S."/>
        </authorList>
    </citation>
    <scope>NUCLEOTIDE SEQUENCE [LARGE SCALE GENOMIC DNA]</scope>
    <source>
        <strain evidence="8">CBS1600</strain>
    </source>
</reference>
<name>A0A0H5C6C2_CYBJN</name>
<dbReference type="GO" id="GO:0010468">
    <property type="term" value="P:regulation of gene expression"/>
    <property type="evidence" value="ECO:0007669"/>
    <property type="project" value="TreeGrafter"/>
</dbReference>
<feature type="compositionally biased region" description="Basic and acidic residues" evidence="7">
    <location>
        <begin position="133"/>
        <end position="160"/>
    </location>
</feature>
<dbReference type="InterPro" id="IPR007146">
    <property type="entry name" value="Sas10/Utp3/C1D"/>
</dbReference>
<dbReference type="OMA" id="FENICNT"/>
<dbReference type="InterPro" id="IPR011082">
    <property type="entry name" value="Exosome-assoc_fac/DNA_repair"/>
</dbReference>
<dbReference type="GO" id="GO:0000460">
    <property type="term" value="P:maturation of 5.8S rRNA"/>
    <property type="evidence" value="ECO:0007669"/>
    <property type="project" value="TreeGrafter"/>
</dbReference>
<dbReference type="GO" id="GO:0003723">
    <property type="term" value="F:RNA binding"/>
    <property type="evidence" value="ECO:0007669"/>
    <property type="project" value="UniProtKB-UniRule"/>
</dbReference>
<dbReference type="Proteomes" id="UP000094389">
    <property type="component" value="Unassembled WGS sequence"/>
</dbReference>
<dbReference type="Proteomes" id="UP000038830">
    <property type="component" value="Unassembled WGS sequence"/>
</dbReference>
<reference evidence="10" key="2">
    <citation type="journal article" date="2015" name="J. Biotechnol.">
        <title>The structure of the Cyberlindnera jadinii genome and its relation to Candida utilis analyzed by the occurrence of single nucleotide polymorphisms.</title>
        <authorList>
            <person name="Rupp O."/>
            <person name="Brinkrolf K."/>
            <person name="Buerth C."/>
            <person name="Kunigo M."/>
            <person name="Schneider J."/>
            <person name="Jaenicke S."/>
            <person name="Goesmann A."/>
            <person name="Puehler A."/>
            <person name="Jaeger K.-E."/>
            <person name="Ernst J.F."/>
        </authorList>
    </citation>
    <scope>NUCLEOTIDE SEQUENCE [LARGE SCALE GENOMIC DNA]</scope>
    <source>
        <strain evidence="10">ATCC 18201 / CBS 1600 / BCRC 20928 / JCM 3617 / NBRC 0987 / NRRL Y-1542</strain>
    </source>
</reference>
<dbReference type="OrthoDB" id="1421013at2759"/>
<protein>
    <recommendedName>
        <fullName evidence="6">Exosome complex protein</fullName>
    </recommendedName>
</protein>
<dbReference type="Pfam" id="PF04000">
    <property type="entry name" value="Sas10_Utp3"/>
    <property type="match status" value="1"/>
</dbReference>
<evidence type="ECO:0000313" key="10">
    <source>
        <dbReference type="Proteomes" id="UP000038830"/>
    </source>
</evidence>